<dbReference type="GO" id="GO:0005737">
    <property type="term" value="C:cytoplasm"/>
    <property type="evidence" value="ECO:0007669"/>
    <property type="project" value="TreeGrafter"/>
</dbReference>
<evidence type="ECO:0000259" key="4">
    <source>
        <dbReference type="Pfam" id="PF04909"/>
    </source>
</evidence>
<evidence type="ECO:0000313" key="5">
    <source>
        <dbReference type="EMBL" id="POS76018.1"/>
    </source>
</evidence>
<organism evidence="5 6">
    <name type="scientific">Diaporthe helianthi</name>
    <dbReference type="NCBI Taxonomy" id="158607"/>
    <lineage>
        <taxon>Eukaryota</taxon>
        <taxon>Fungi</taxon>
        <taxon>Dikarya</taxon>
        <taxon>Ascomycota</taxon>
        <taxon>Pezizomycotina</taxon>
        <taxon>Sordariomycetes</taxon>
        <taxon>Sordariomycetidae</taxon>
        <taxon>Diaporthales</taxon>
        <taxon>Diaporthaceae</taxon>
        <taxon>Diaporthe</taxon>
    </lineage>
</organism>
<evidence type="ECO:0000313" key="6">
    <source>
        <dbReference type="Proteomes" id="UP000094444"/>
    </source>
</evidence>
<dbReference type="SUPFAM" id="SSF51556">
    <property type="entry name" value="Metallo-dependent hydrolases"/>
    <property type="match status" value="1"/>
</dbReference>
<dbReference type="OrthoDB" id="2832284at2759"/>
<gene>
    <name evidence="5" type="ORF">DHEL01_v205589</name>
</gene>
<protein>
    <recommendedName>
        <fullName evidence="4">Amidohydrolase-related domain-containing protein</fullName>
    </recommendedName>
</protein>
<accession>A0A2P5I0H6</accession>
<evidence type="ECO:0000256" key="2">
    <source>
        <dbReference type="ARBA" id="ARBA00023239"/>
    </source>
</evidence>
<dbReference type="GO" id="GO:0016831">
    <property type="term" value="F:carboxy-lyase activity"/>
    <property type="evidence" value="ECO:0007669"/>
    <property type="project" value="UniProtKB-KW"/>
</dbReference>
<dbReference type="InParanoid" id="A0A2P5I0H6"/>
<dbReference type="EMBL" id="MAVT02000416">
    <property type="protein sequence ID" value="POS76018.1"/>
    <property type="molecule type" value="Genomic_DNA"/>
</dbReference>
<dbReference type="AlphaFoldDB" id="A0A2P5I0H6"/>
<keyword evidence="1 3" id="KW-0210">Decarboxylase</keyword>
<evidence type="ECO:0000256" key="1">
    <source>
        <dbReference type="ARBA" id="ARBA00022793"/>
    </source>
</evidence>
<dbReference type="InterPro" id="IPR032465">
    <property type="entry name" value="ACMSD"/>
</dbReference>
<name>A0A2P5I0H6_DIAHE</name>
<dbReference type="InterPro" id="IPR006680">
    <property type="entry name" value="Amidohydro-rel"/>
</dbReference>
<evidence type="ECO:0000256" key="3">
    <source>
        <dbReference type="RuleBase" id="RU366045"/>
    </source>
</evidence>
<dbReference type="InterPro" id="IPR032466">
    <property type="entry name" value="Metal_Hydrolase"/>
</dbReference>
<feature type="domain" description="Amidohydrolase-related" evidence="4">
    <location>
        <begin position="79"/>
        <end position="232"/>
    </location>
</feature>
<dbReference type="GO" id="GO:0016787">
    <property type="term" value="F:hydrolase activity"/>
    <property type="evidence" value="ECO:0007669"/>
    <property type="project" value="InterPro"/>
</dbReference>
<dbReference type="Proteomes" id="UP000094444">
    <property type="component" value="Unassembled WGS sequence"/>
</dbReference>
<dbReference type="PANTHER" id="PTHR21240:SF28">
    <property type="entry name" value="ISO-OROTATE DECARBOXYLASE (EUROFUNG)"/>
    <property type="match status" value="1"/>
</dbReference>
<keyword evidence="6" id="KW-1185">Reference proteome</keyword>
<proteinExistence type="inferred from homology"/>
<reference evidence="5" key="1">
    <citation type="submission" date="2017-09" db="EMBL/GenBank/DDBJ databases">
        <title>Polyketide synthases of a Diaporthe helianthi virulent isolate.</title>
        <authorList>
            <person name="Baroncelli R."/>
        </authorList>
    </citation>
    <scope>NUCLEOTIDE SEQUENCE [LARGE SCALE GENOMIC DNA]</scope>
    <source>
        <strain evidence="5">7/96</strain>
    </source>
</reference>
<dbReference type="STRING" id="158607.A0A2P5I0H6"/>
<comment type="similarity">
    <text evidence="3">Belongs to the metallo-dependent hydrolases superfamily.</text>
</comment>
<dbReference type="GO" id="GO:0019748">
    <property type="term" value="P:secondary metabolic process"/>
    <property type="evidence" value="ECO:0007669"/>
    <property type="project" value="TreeGrafter"/>
</dbReference>
<dbReference type="Gene3D" id="3.20.20.140">
    <property type="entry name" value="Metal-dependent hydrolases"/>
    <property type="match status" value="1"/>
</dbReference>
<comment type="caution">
    <text evidence="5">The sequence shown here is derived from an EMBL/GenBank/DDBJ whole genome shotgun (WGS) entry which is preliminary data.</text>
</comment>
<keyword evidence="2 3" id="KW-0456">Lyase</keyword>
<dbReference type="Pfam" id="PF04909">
    <property type="entry name" value="Amidohydro_2"/>
    <property type="match status" value="1"/>
</dbReference>
<dbReference type="PANTHER" id="PTHR21240">
    <property type="entry name" value="2-AMINO-3-CARBOXYLMUCONATE-6-SEMIALDEHYDE DECARBOXYLASE"/>
    <property type="match status" value="1"/>
</dbReference>
<sequence>MSNSPRGYLDIHGHFGVPLSEEELRKQLESFWKVDFMVDEPWAWTAEGILPCLDKANVNDAAACLEEIRRGDTFEIPNDGYAVNTLYNGVMLSSESLEPVLQELDVRAAVCHVHPDAFKKGSDGRPSPLIDVAFDTARTITDMLYKGVFRRHRNIKWVFAHCGGALPVLAGRLSLLGTEPWVPNPLGLKRAEIEDSLSRLRVDTAATAKTGLFPAIEMVGVGNIIYGADCGVPCSTEATMAENQRDVEDIEARLFNETGIVGRNGWDLFPAAAKRADAGGKTS</sequence>